<dbReference type="GO" id="GO:0016757">
    <property type="term" value="F:glycosyltransferase activity"/>
    <property type="evidence" value="ECO:0007669"/>
    <property type="project" value="UniProtKB-KW"/>
</dbReference>
<keyword evidence="4 11" id="KW-0808">Transferase</keyword>
<gene>
    <name evidence="11" type="ORF">Thini_1262</name>
</gene>
<dbReference type="Proteomes" id="UP000005317">
    <property type="component" value="Unassembled WGS sequence"/>
</dbReference>
<keyword evidence="2" id="KW-1003">Cell membrane</keyword>
<dbReference type="PANTHER" id="PTHR48090">
    <property type="entry name" value="UNDECAPRENYL-PHOSPHATE 4-DEOXY-4-FORMAMIDO-L-ARABINOSE TRANSFERASE-RELATED"/>
    <property type="match status" value="1"/>
</dbReference>
<reference evidence="12" key="1">
    <citation type="journal article" date="2011" name="Stand. Genomic Sci.">
        <title>Genome sequence of the filamentous, gliding Thiothrix nivea neotype strain (JP2(T)).</title>
        <authorList>
            <person name="Lapidus A."/>
            <person name="Nolan M."/>
            <person name="Lucas S."/>
            <person name="Glavina Del Rio T."/>
            <person name="Tice H."/>
            <person name="Cheng J.F."/>
            <person name="Tapia R."/>
            <person name="Han C."/>
            <person name="Goodwin L."/>
            <person name="Pitluck S."/>
            <person name="Liolios K."/>
            <person name="Pagani I."/>
            <person name="Ivanova N."/>
            <person name="Huntemann M."/>
            <person name="Mavromatis K."/>
            <person name="Mikhailova N."/>
            <person name="Pati A."/>
            <person name="Chen A."/>
            <person name="Palaniappan K."/>
            <person name="Land M."/>
            <person name="Brambilla E.M."/>
            <person name="Rohde M."/>
            <person name="Abt B."/>
            <person name="Verbarg S."/>
            <person name="Goker M."/>
            <person name="Bristow J."/>
            <person name="Eisen J.A."/>
            <person name="Markowitz V."/>
            <person name="Hugenholtz P."/>
            <person name="Kyrpides N.C."/>
            <person name="Klenk H.P."/>
            <person name="Woyke T."/>
        </authorList>
    </citation>
    <scope>NUCLEOTIDE SEQUENCE [LARGE SCALE GENOMIC DNA]</scope>
    <source>
        <strain evidence="12">ATCC 35100 / DSM 5205 / JP2</strain>
    </source>
</reference>
<keyword evidence="7 9" id="KW-0472">Membrane</keyword>
<comment type="similarity">
    <text evidence="8">Belongs to the glycosyltransferase 2 family. GtrB subfamily.</text>
</comment>
<evidence type="ECO:0000256" key="7">
    <source>
        <dbReference type="ARBA" id="ARBA00023136"/>
    </source>
</evidence>
<evidence type="ECO:0000256" key="3">
    <source>
        <dbReference type="ARBA" id="ARBA00022676"/>
    </source>
</evidence>
<dbReference type="OrthoDB" id="9811884at2"/>
<keyword evidence="6 9" id="KW-1133">Transmembrane helix</keyword>
<dbReference type="InterPro" id="IPR029044">
    <property type="entry name" value="Nucleotide-diphossugar_trans"/>
</dbReference>
<keyword evidence="12" id="KW-1185">Reference proteome</keyword>
<proteinExistence type="inferred from homology"/>
<dbReference type="FunFam" id="3.90.550.10:FF:000079">
    <property type="entry name" value="Probable glycosyl transferase"/>
    <property type="match status" value="1"/>
</dbReference>
<evidence type="ECO:0000313" key="12">
    <source>
        <dbReference type="Proteomes" id="UP000005317"/>
    </source>
</evidence>
<dbReference type="InterPro" id="IPR050256">
    <property type="entry name" value="Glycosyltransferase_2"/>
</dbReference>
<dbReference type="RefSeq" id="WP_002707828.1">
    <property type="nucleotide sequence ID" value="NZ_JH651384.1"/>
</dbReference>
<feature type="transmembrane region" description="Helical" evidence="9">
    <location>
        <begin position="265"/>
        <end position="290"/>
    </location>
</feature>
<feature type="domain" description="Glycosyltransferase 2-like" evidence="10">
    <location>
        <begin position="8"/>
        <end position="171"/>
    </location>
</feature>
<evidence type="ECO:0000256" key="5">
    <source>
        <dbReference type="ARBA" id="ARBA00022692"/>
    </source>
</evidence>
<evidence type="ECO:0000256" key="4">
    <source>
        <dbReference type="ARBA" id="ARBA00022679"/>
    </source>
</evidence>
<evidence type="ECO:0000256" key="8">
    <source>
        <dbReference type="ARBA" id="ARBA00038152"/>
    </source>
</evidence>
<dbReference type="GO" id="GO:0005886">
    <property type="term" value="C:plasma membrane"/>
    <property type="evidence" value="ECO:0007669"/>
    <property type="project" value="UniProtKB-SubCell"/>
</dbReference>
<dbReference type="PANTHER" id="PTHR48090:SF1">
    <property type="entry name" value="PROPHAGE BACTOPRENOL GLUCOSYL TRANSFERASE HOMOLOG"/>
    <property type="match status" value="1"/>
</dbReference>
<sequence length="317" mass="35200">MWETGLLSIAVPCFNEQKGLQRFVEAVTPALETLGHPYEILFVDDGSTDDTLALLIALANANPHIKVIGLTRNFGKEAALTAALDFASGDAVIPMDADLQDPVELIPQMVAHWQAGADVVLAHRQSRPGDTPAKRWAARQFYRIISRLSAIPIPEDVGDFRLMDRKVVECVRQLPEKTRFMKGILAWPGFRTETLEYTRPSRQAGNSKWPLWKLFNYALDGIFSFSTAPLRIWTYLGASLSLLSLGYLLWVIGKTLLLGVEVPGYASILSVILFFNGVILIGLGILGEYVGRVFIEVKGRPVYLVKTRVGFQTENQP</sequence>
<dbReference type="Pfam" id="PF00535">
    <property type="entry name" value="Glycos_transf_2"/>
    <property type="match status" value="1"/>
</dbReference>
<name>A0A656HEP1_THINJ</name>
<evidence type="ECO:0000256" key="1">
    <source>
        <dbReference type="ARBA" id="ARBA00004651"/>
    </source>
</evidence>
<dbReference type="Gene3D" id="3.90.550.10">
    <property type="entry name" value="Spore Coat Polysaccharide Biosynthesis Protein SpsA, Chain A"/>
    <property type="match status" value="1"/>
</dbReference>
<dbReference type="EMBL" id="JH651384">
    <property type="protein sequence ID" value="EIJ33880.1"/>
    <property type="molecule type" value="Genomic_DNA"/>
</dbReference>
<keyword evidence="5 9" id="KW-0812">Transmembrane</keyword>
<feature type="transmembrane region" description="Helical" evidence="9">
    <location>
        <begin position="232"/>
        <end position="253"/>
    </location>
</feature>
<dbReference type="InterPro" id="IPR001173">
    <property type="entry name" value="Glyco_trans_2-like"/>
</dbReference>
<evidence type="ECO:0000313" key="11">
    <source>
        <dbReference type="EMBL" id="EIJ33880.1"/>
    </source>
</evidence>
<protein>
    <submittedName>
        <fullName evidence="11">Glycosyl transferase family 2</fullName>
    </submittedName>
</protein>
<dbReference type="CDD" id="cd04187">
    <property type="entry name" value="DPM1_like_bac"/>
    <property type="match status" value="1"/>
</dbReference>
<dbReference type="SUPFAM" id="SSF53448">
    <property type="entry name" value="Nucleotide-diphospho-sugar transferases"/>
    <property type="match status" value="1"/>
</dbReference>
<evidence type="ECO:0000259" key="10">
    <source>
        <dbReference type="Pfam" id="PF00535"/>
    </source>
</evidence>
<keyword evidence="3" id="KW-0328">Glycosyltransferase</keyword>
<comment type="subcellular location">
    <subcellularLocation>
        <location evidence="1">Cell membrane</location>
        <topology evidence="1">Multi-pass membrane protein</topology>
    </subcellularLocation>
</comment>
<evidence type="ECO:0000256" key="6">
    <source>
        <dbReference type="ARBA" id="ARBA00022989"/>
    </source>
</evidence>
<organism evidence="11 12">
    <name type="scientific">Thiothrix nivea (strain ATCC 35100 / DSM 5205 / JP2)</name>
    <dbReference type="NCBI Taxonomy" id="870187"/>
    <lineage>
        <taxon>Bacteria</taxon>
        <taxon>Pseudomonadati</taxon>
        <taxon>Pseudomonadota</taxon>
        <taxon>Gammaproteobacteria</taxon>
        <taxon>Thiotrichales</taxon>
        <taxon>Thiotrichaceae</taxon>
        <taxon>Thiothrix</taxon>
    </lineage>
</organism>
<evidence type="ECO:0000256" key="2">
    <source>
        <dbReference type="ARBA" id="ARBA00022475"/>
    </source>
</evidence>
<accession>A0A656HEP1</accession>
<dbReference type="AlphaFoldDB" id="A0A656HEP1"/>
<evidence type="ECO:0000256" key="9">
    <source>
        <dbReference type="SAM" id="Phobius"/>
    </source>
</evidence>